<gene>
    <name evidence="7" type="ORF">PVK06_033462</name>
</gene>
<dbReference type="EMBL" id="JARKNE010000010">
    <property type="protein sequence ID" value="KAK5792348.1"/>
    <property type="molecule type" value="Genomic_DNA"/>
</dbReference>
<comment type="similarity">
    <text evidence="1 6">Belongs to the universal ribosomal protein uL14 family.</text>
</comment>
<evidence type="ECO:0000256" key="5">
    <source>
        <dbReference type="ARBA" id="ARBA00023274"/>
    </source>
</evidence>
<evidence type="ECO:0000256" key="1">
    <source>
        <dbReference type="ARBA" id="ARBA00010745"/>
    </source>
</evidence>
<dbReference type="SUPFAM" id="SSF50193">
    <property type="entry name" value="Ribosomal protein L14"/>
    <property type="match status" value="1"/>
</dbReference>
<evidence type="ECO:0000256" key="6">
    <source>
        <dbReference type="RuleBase" id="RU003949"/>
    </source>
</evidence>
<evidence type="ECO:0008006" key="9">
    <source>
        <dbReference type="Google" id="ProtNLM"/>
    </source>
</evidence>
<keyword evidence="4 6" id="KW-0689">Ribosomal protein</keyword>
<keyword evidence="3" id="KW-0694">RNA-binding</keyword>
<evidence type="ECO:0000256" key="2">
    <source>
        <dbReference type="ARBA" id="ARBA00022730"/>
    </source>
</evidence>
<evidence type="ECO:0000313" key="7">
    <source>
        <dbReference type="EMBL" id="KAK5792348.1"/>
    </source>
</evidence>
<name>A0ABR0NED4_GOSAR</name>
<dbReference type="Gene3D" id="2.40.150.20">
    <property type="entry name" value="Ribosomal protein L14"/>
    <property type="match status" value="2"/>
</dbReference>
<reference evidence="7 8" key="1">
    <citation type="submission" date="2023-03" db="EMBL/GenBank/DDBJ databases">
        <title>WGS of Gossypium arboreum.</title>
        <authorList>
            <person name="Yu D."/>
        </authorList>
    </citation>
    <scope>NUCLEOTIDE SEQUENCE [LARGE SCALE GENOMIC DNA]</scope>
    <source>
        <tissue evidence="7">Leaf</tissue>
    </source>
</reference>
<evidence type="ECO:0000256" key="3">
    <source>
        <dbReference type="ARBA" id="ARBA00022884"/>
    </source>
</evidence>
<dbReference type="InterPro" id="IPR000218">
    <property type="entry name" value="Ribosomal_uL14"/>
</dbReference>
<organism evidence="7 8">
    <name type="scientific">Gossypium arboreum</name>
    <name type="common">Tree cotton</name>
    <name type="synonym">Gossypium nanking</name>
    <dbReference type="NCBI Taxonomy" id="29729"/>
    <lineage>
        <taxon>Eukaryota</taxon>
        <taxon>Viridiplantae</taxon>
        <taxon>Streptophyta</taxon>
        <taxon>Embryophyta</taxon>
        <taxon>Tracheophyta</taxon>
        <taxon>Spermatophyta</taxon>
        <taxon>Magnoliopsida</taxon>
        <taxon>eudicotyledons</taxon>
        <taxon>Gunneridae</taxon>
        <taxon>Pentapetalae</taxon>
        <taxon>rosids</taxon>
        <taxon>malvids</taxon>
        <taxon>Malvales</taxon>
        <taxon>Malvaceae</taxon>
        <taxon>Malvoideae</taxon>
        <taxon>Gossypium</taxon>
    </lineage>
</organism>
<dbReference type="SMART" id="SM01374">
    <property type="entry name" value="Ribosomal_L14"/>
    <property type="match status" value="1"/>
</dbReference>
<dbReference type="Proteomes" id="UP001358586">
    <property type="component" value="Chromosome 10"/>
</dbReference>
<comment type="caution">
    <text evidence="7">The sequence shown here is derived from an EMBL/GenBank/DDBJ whole genome shotgun (WGS) entry which is preliminary data.</text>
</comment>
<protein>
    <recommendedName>
        <fullName evidence="9">50S ribosomal protein L14</fullName>
    </recommendedName>
</protein>
<proteinExistence type="inferred from homology"/>
<keyword evidence="5 6" id="KW-0687">Ribonucleoprotein</keyword>
<dbReference type="Pfam" id="PF00238">
    <property type="entry name" value="Ribosomal_L14"/>
    <property type="match status" value="1"/>
</dbReference>
<dbReference type="PANTHER" id="PTHR11761:SF3">
    <property type="entry name" value="LARGE RIBOSOMAL SUBUNIT PROTEIN UL14M"/>
    <property type="match status" value="1"/>
</dbReference>
<accession>A0ABR0NED4</accession>
<evidence type="ECO:0000313" key="8">
    <source>
        <dbReference type="Proteomes" id="UP001358586"/>
    </source>
</evidence>
<dbReference type="CDD" id="cd00337">
    <property type="entry name" value="Ribosomal_uL14"/>
    <property type="match status" value="1"/>
</dbReference>
<evidence type="ECO:0000256" key="4">
    <source>
        <dbReference type="ARBA" id="ARBA00022980"/>
    </source>
</evidence>
<dbReference type="InterPro" id="IPR036853">
    <property type="entry name" value="Ribosomal_uL14_sf"/>
</dbReference>
<sequence length="149" mass="16024">MGSWGRFPVPIMGFVEACTLHPPLESPMGRSLIGGLGNNFSNLPSTSSEITCSSFLSQQQRTFIQMRTVLKVVDNSGAKKVMCIQALKGKKGARLGDTIIASVKEAMPNGKVVAMGQGQPIGTRVFGPVPHELRQKKHVKILTLAEHIA</sequence>
<keyword evidence="2" id="KW-0699">rRNA-binding</keyword>
<keyword evidence="8" id="KW-1185">Reference proteome</keyword>
<dbReference type="PANTHER" id="PTHR11761">
    <property type="entry name" value="50S/60S RIBOSOMAL PROTEIN L14/L23"/>
    <property type="match status" value="1"/>
</dbReference>